<gene>
    <name evidence="2" type="ORF">PCOR1329_LOCUS19849</name>
</gene>
<dbReference type="EMBL" id="CAUYUJ010006377">
    <property type="protein sequence ID" value="CAK0817174.1"/>
    <property type="molecule type" value="Genomic_DNA"/>
</dbReference>
<comment type="caution">
    <text evidence="2">The sequence shown here is derived from an EMBL/GenBank/DDBJ whole genome shotgun (WGS) entry which is preliminary data.</text>
</comment>
<keyword evidence="3" id="KW-1185">Reference proteome</keyword>
<organism evidence="2 3">
    <name type="scientific">Prorocentrum cordatum</name>
    <dbReference type="NCBI Taxonomy" id="2364126"/>
    <lineage>
        <taxon>Eukaryota</taxon>
        <taxon>Sar</taxon>
        <taxon>Alveolata</taxon>
        <taxon>Dinophyceae</taxon>
        <taxon>Prorocentrales</taxon>
        <taxon>Prorocentraceae</taxon>
        <taxon>Prorocentrum</taxon>
    </lineage>
</organism>
<dbReference type="Proteomes" id="UP001189429">
    <property type="component" value="Unassembled WGS sequence"/>
</dbReference>
<evidence type="ECO:0000313" key="3">
    <source>
        <dbReference type="Proteomes" id="UP001189429"/>
    </source>
</evidence>
<reference evidence="2" key="1">
    <citation type="submission" date="2023-10" db="EMBL/GenBank/DDBJ databases">
        <authorList>
            <person name="Chen Y."/>
            <person name="Shah S."/>
            <person name="Dougan E. K."/>
            <person name="Thang M."/>
            <person name="Chan C."/>
        </authorList>
    </citation>
    <scope>NUCLEOTIDE SEQUENCE [LARGE SCALE GENOMIC DNA]</scope>
</reference>
<name>A0ABN9RDW0_9DINO</name>
<accession>A0ABN9RDW0</accession>
<evidence type="ECO:0000313" key="2">
    <source>
        <dbReference type="EMBL" id="CAK0817174.1"/>
    </source>
</evidence>
<evidence type="ECO:0000256" key="1">
    <source>
        <dbReference type="SAM" id="MobiDB-lite"/>
    </source>
</evidence>
<protein>
    <submittedName>
        <fullName evidence="2">Uncharacterized protein</fullName>
    </submittedName>
</protein>
<feature type="region of interest" description="Disordered" evidence="1">
    <location>
        <begin position="1"/>
        <end position="24"/>
    </location>
</feature>
<proteinExistence type="predicted"/>
<sequence>MHQRCCNTPPRPKSPHPSKAAASAPSTAPGALFCFWHERLLCRFHAAGSDRAGRIRTRRAGGACGSEGPLGLHHGLHQRARVLQGGAPARAGGPLRPGGSLAPQHALQQRGGWRRRLVFWCLPPDMFRCGPAGAEPRWSTSPALEAGFSWARASAPHACSASTASKKRPLGAMVKVCLDGT</sequence>